<keyword evidence="1" id="KW-0862">Zinc</keyword>
<feature type="binding site" evidence="1">
    <location>
        <position position="233"/>
    </location>
    <ligand>
        <name>Zn(2+)</name>
        <dbReference type="ChEBI" id="CHEBI:29105"/>
    </ligand>
</feature>
<evidence type="ECO:0000313" key="2">
    <source>
        <dbReference type="EMBL" id="KYF52521.1"/>
    </source>
</evidence>
<dbReference type="GO" id="GO:0046872">
    <property type="term" value="F:metal ion binding"/>
    <property type="evidence" value="ECO:0007669"/>
    <property type="project" value="UniProtKB-KW"/>
</dbReference>
<dbReference type="Pfam" id="PF05147">
    <property type="entry name" value="LANC_like"/>
    <property type="match status" value="1"/>
</dbReference>
<evidence type="ECO:0008006" key="4">
    <source>
        <dbReference type="Google" id="ProtNLM"/>
    </source>
</evidence>
<dbReference type="EMBL" id="JELX01003337">
    <property type="protein sequence ID" value="KYF52521.1"/>
    <property type="molecule type" value="Genomic_DNA"/>
</dbReference>
<protein>
    <recommendedName>
        <fullName evidence="4">Lanthionine synthetase C-like protein</fullName>
    </recommendedName>
</protein>
<dbReference type="GO" id="GO:0031179">
    <property type="term" value="P:peptide modification"/>
    <property type="evidence" value="ECO:0007669"/>
    <property type="project" value="InterPro"/>
</dbReference>
<organism evidence="2 3">
    <name type="scientific">Sorangium cellulosum</name>
    <name type="common">Polyangium cellulosum</name>
    <dbReference type="NCBI Taxonomy" id="56"/>
    <lineage>
        <taxon>Bacteria</taxon>
        <taxon>Pseudomonadati</taxon>
        <taxon>Myxococcota</taxon>
        <taxon>Polyangia</taxon>
        <taxon>Polyangiales</taxon>
        <taxon>Polyangiaceae</taxon>
        <taxon>Sorangium</taxon>
    </lineage>
</organism>
<dbReference type="GO" id="GO:0005886">
    <property type="term" value="C:plasma membrane"/>
    <property type="evidence" value="ECO:0007669"/>
    <property type="project" value="TreeGrafter"/>
</dbReference>
<dbReference type="SMART" id="SM01260">
    <property type="entry name" value="LANC_like"/>
    <property type="match status" value="1"/>
</dbReference>
<feature type="binding site" evidence="1">
    <location>
        <position position="234"/>
    </location>
    <ligand>
        <name>Zn(2+)</name>
        <dbReference type="ChEBI" id="CHEBI:29105"/>
    </ligand>
</feature>
<evidence type="ECO:0000256" key="1">
    <source>
        <dbReference type="PIRSR" id="PIRSR607822-1"/>
    </source>
</evidence>
<sequence length="313" mass="34416">MSLPEIFDEVLEEYLRSPDDGQRVPSWFLGESALLTARCLARPDARKADRLAEIIRDNRDNPAREALWGAPGTMLAALFLHEATGDERWAALIRDSAAALWESWTHDEALGVWLWEQDLYGRRVRYLGAAHGWAGNLYALWRAHALLSPEQRSQLRARTLEGLGRLATIEGELANWPAHAGPPSKPLLQWCHGAPGIITSLRHADLPEALPLLLKGARSIVAAGPLAKGVALCHGTDGNGAALLEIYRRTQDASWLDRARAFATWAIAQSEAEHHRAGQWRYSLLTGDAGLACYLLDCLDGRSRGMPGIDSMG</sequence>
<comment type="caution">
    <text evidence="2">The sequence shown here is derived from an EMBL/GenBank/DDBJ whole genome shotgun (WGS) entry which is preliminary data.</text>
</comment>
<dbReference type="GO" id="GO:0005975">
    <property type="term" value="P:carbohydrate metabolic process"/>
    <property type="evidence" value="ECO:0007669"/>
    <property type="project" value="InterPro"/>
</dbReference>
<dbReference type="CDD" id="cd04794">
    <property type="entry name" value="euk_LANCL"/>
    <property type="match status" value="1"/>
</dbReference>
<name>A0A150PAA3_SORCE</name>
<dbReference type="PANTHER" id="PTHR12736">
    <property type="entry name" value="LANC-LIKE PROTEIN"/>
    <property type="match status" value="1"/>
</dbReference>
<proteinExistence type="predicted"/>
<dbReference type="InterPro" id="IPR007822">
    <property type="entry name" value="LANC-like"/>
</dbReference>
<evidence type="ECO:0000313" key="3">
    <source>
        <dbReference type="Proteomes" id="UP000075604"/>
    </source>
</evidence>
<feature type="binding site" evidence="1">
    <location>
        <position position="191"/>
    </location>
    <ligand>
        <name>Zn(2+)</name>
        <dbReference type="ChEBI" id="CHEBI:29105"/>
    </ligand>
</feature>
<reference evidence="2 3" key="1">
    <citation type="submission" date="2014-02" db="EMBL/GenBank/DDBJ databases">
        <title>The small core and large imbalanced accessory genome model reveals a collaborative survival strategy of Sorangium cellulosum strains in nature.</title>
        <authorList>
            <person name="Han K."/>
            <person name="Peng R."/>
            <person name="Blom J."/>
            <person name="Li Y.-Z."/>
        </authorList>
    </citation>
    <scope>NUCLEOTIDE SEQUENCE [LARGE SCALE GENOMIC DNA]</scope>
    <source>
        <strain evidence="2 3">So0157-18</strain>
    </source>
</reference>
<accession>A0A150PAA3</accession>
<keyword evidence="1" id="KW-0479">Metal-binding</keyword>
<gene>
    <name evidence="2" type="ORF">BE04_00400</name>
</gene>
<dbReference type="PANTHER" id="PTHR12736:SF7">
    <property type="entry name" value="LANC-LIKE PROTEIN 3"/>
    <property type="match status" value="1"/>
</dbReference>
<dbReference type="Proteomes" id="UP000075604">
    <property type="component" value="Unassembled WGS sequence"/>
</dbReference>
<dbReference type="InterPro" id="IPR012341">
    <property type="entry name" value="6hp_glycosidase-like_sf"/>
</dbReference>
<dbReference type="AlphaFoldDB" id="A0A150PAA3"/>
<dbReference type="PRINTS" id="PR01950">
    <property type="entry name" value="LANCSUPER"/>
</dbReference>
<dbReference type="SUPFAM" id="SSF158745">
    <property type="entry name" value="LanC-like"/>
    <property type="match status" value="1"/>
</dbReference>
<dbReference type="Gene3D" id="1.50.10.10">
    <property type="match status" value="1"/>
</dbReference>